<sequence>MTTPSNPALRERYLRDAVATASPAKLLVMLYDRLVLDLARGEQALRDGDNTEARAQLQHAQDILMELRASLDTTLWDGGPGLAQLYSFLLTELIQANVRKEPDRVASCKTLVEPLRDAWREAATAAATPA</sequence>
<keyword evidence="5" id="KW-0143">Chaperone</keyword>
<dbReference type="InterPro" id="IPR003713">
    <property type="entry name" value="FliS"/>
</dbReference>
<evidence type="ECO:0000256" key="1">
    <source>
        <dbReference type="ARBA" id="ARBA00004514"/>
    </source>
</evidence>
<dbReference type="RefSeq" id="WP_344169243.1">
    <property type="nucleotide sequence ID" value="NZ_BAAARY010000003.1"/>
</dbReference>
<evidence type="ECO:0000256" key="3">
    <source>
        <dbReference type="ARBA" id="ARBA00022490"/>
    </source>
</evidence>
<comment type="subcellular location">
    <subcellularLocation>
        <location evidence="1">Cytoplasm</location>
        <location evidence="1">Cytosol</location>
    </subcellularLocation>
</comment>
<keyword evidence="4" id="KW-1005">Bacterial flagellum biogenesis</keyword>
<keyword evidence="3" id="KW-0963">Cytoplasm</keyword>
<dbReference type="EMBL" id="BAAARY010000003">
    <property type="protein sequence ID" value="GAA2516247.1"/>
    <property type="molecule type" value="Genomic_DNA"/>
</dbReference>
<keyword evidence="6" id="KW-0282">Flagellum</keyword>
<evidence type="ECO:0000256" key="2">
    <source>
        <dbReference type="ARBA" id="ARBA00008787"/>
    </source>
</evidence>
<evidence type="ECO:0000256" key="5">
    <source>
        <dbReference type="ARBA" id="ARBA00023186"/>
    </source>
</evidence>
<comment type="similarity">
    <text evidence="2">Belongs to the FliS family.</text>
</comment>
<organism evidence="6 7">
    <name type="scientific">Pilimelia columellifera subsp. columellifera</name>
    <dbReference type="NCBI Taxonomy" id="706583"/>
    <lineage>
        <taxon>Bacteria</taxon>
        <taxon>Bacillati</taxon>
        <taxon>Actinomycetota</taxon>
        <taxon>Actinomycetes</taxon>
        <taxon>Micromonosporales</taxon>
        <taxon>Micromonosporaceae</taxon>
        <taxon>Pilimelia</taxon>
    </lineage>
</organism>
<dbReference type="PANTHER" id="PTHR34773">
    <property type="entry name" value="FLAGELLAR SECRETION CHAPERONE FLIS"/>
    <property type="match status" value="1"/>
</dbReference>
<dbReference type="Pfam" id="PF02561">
    <property type="entry name" value="FliS"/>
    <property type="match status" value="1"/>
</dbReference>
<dbReference type="Gene3D" id="1.20.120.340">
    <property type="entry name" value="Flagellar protein FliS"/>
    <property type="match status" value="1"/>
</dbReference>
<reference evidence="6 7" key="1">
    <citation type="journal article" date="2019" name="Int. J. Syst. Evol. Microbiol.">
        <title>The Global Catalogue of Microorganisms (GCM) 10K type strain sequencing project: providing services to taxonomists for standard genome sequencing and annotation.</title>
        <authorList>
            <consortium name="The Broad Institute Genomics Platform"/>
            <consortium name="The Broad Institute Genome Sequencing Center for Infectious Disease"/>
            <person name="Wu L."/>
            <person name="Ma J."/>
        </authorList>
    </citation>
    <scope>NUCLEOTIDE SEQUENCE [LARGE SCALE GENOMIC DNA]</scope>
    <source>
        <strain evidence="6 7">JCM 3367</strain>
    </source>
</reference>
<protein>
    <submittedName>
        <fullName evidence="6">Flagellar export chaperone FliS</fullName>
    </submittedName>
</protein>
<dbReference type="CDD" id="cd16098">
    <property type="entry name" value="FliS"/>
    <property type="match status" value="1"/>
</dbReference>
<keyword evidence="7" id="KW-1185">Reference proteome</keyword>
<accession>A0ABN3NAP8</accession>
<evidence type="ECO:0000313" key="7">
    <source>
        <dbReference type="Proteomes" id="UP001499978"/>
    </source>
</evidence>
<gene>
    <name evidence="6" type="primary">fliS</name>
    <name evidence="6" type="ORF">GCM10010201_11080</name>
</gene>
<proteinExistence type="inferred from homology"/>
<name>A0ABN3NAP8_9ACTN</name>
<keyword evidence="6" id="KW-0966">Cell projection</keyword>
<dbReference type="PANTHER" id="PTHR34773:SF1">
    <property type="entry name" value="FLAGELLAR SECRETION CHAPERONE FLIS"/>
    <property type="match status" value="1"/>
</dbReference>
<dbReference type="SUPFAM" id="SSF101116">
    <property type="entry name" value="Flagellar export chaperone FliS"/>
    <property type="match status" value="1"/>
</dbReference>
<evidence type="ECO:0000256" key="4">
    <source>
        <dbReference type="ARBA" id="ARBA00022795"/>
    </source>
</evidence>
<evidence type="ECO:0000313" key="6">
    <source>
        <dbReference type="EMBL" id="GAA2516247.1"/>
    </source>
</evidence>
<dbReference type="Proteomes" id="UP001499978">
    <property type="component" value="Unassembled WGS sequence"/>
</dbReference>
<dbReference type="NCBIfam" id="TIGR00208">
    <property type="entry name" value="fliS"/>
    <property type="match status" value="1"/>
</dbReference>
<comment type="caution">
    <text evidence="6">The sequence shown here is derived from an EMBL/GenBank/DDBJ whole genome shotgun (WGS) entry which is preliminary data.</text>
</comment>
<dbReference type="InterPro" id="IPR036584">
    <property type="entry name" value="FliS_sf"/>
</dbReference>
<keyword evidence="6" id="KW-0969">Cilium</keyword>